<dbReference type="PANTHER" id="PTHR31528">
    <property type="entry name" value="4-AMINO-5-HYDROXYMETHYL-2-METHYLPYRIMIDINE PHOSPHATE SYNTHASE THI11-RELATED"/>
    <property type="match status" value="1"/>
</dbReference>
<reference evidence="4 7" key="2">
    <citation type="submission" date="2019-07" db="EMBL/GenBank/DDBJ databases">
        <title>Whole genome shotgun sequence of Halomonas cupida NBRC 102219.</title>
        <authorList>
            <person name="Hosoyama A."/>
            <person name="Uohara A."/>
            <person name="Ohji S."/>
            <person name="Ichikawa N."/>
        </authorList>
    </citation>
    <scope>NUCLEOTIDE SEQUENCE [LARGE SCALE GENOMIC DNA]</scope>
    <source>
        <strain evidence="4 7">NBRC 102219</strain>
    </source>
</reference>
<evidence type="ECO:0000259" key="3">
    <source>
        <dbReference type="Pfam" id="PF09084"/>
    </source>
</evidence>
<evidence type="ECO:0000256" key="1">
    <source>
        <dbReference type="SAM" id="MobiDB-lite"/>
    </source>
</evidence>
<evidence type="ECO:0000256" key="2">
    <source>
        <dbReference type="SAM" id="SignalP"/>
    </source>
</evidence>
<evidence type="ECO:0000313" key="6">
    <source>
        <dbReference type="Proteomes" id="UP000184123"/>
    </source>
</evidence>
<reference evidence="5 6" key="1">
    <citation type="submission" date="2016-11" db="EMBL/GenBank/DDBJ databases">
        <authorList>
            <person name="Jaros S."/>
            <person name="Januszkiewicz K."/>
            <person name="Wedrychowicz H."/>
        </authorList>
    </citation>
    <scope>NUCLEOTIDE SEQUENCE [LARGE SCALE GENOMIC DNA]</scope>
    <source>
        <strain evidence="5 6">DSM 4740</strain>
    </source>
</reference>
<sequence length="447" mass="48019">MPMALRRRILVCGALSLVLIVGSAYPTQPLYAQQGAGAPTIEESSVDASPSSADESAANEEQASSGDDTSATDDIEATPDTPVEEVDKQDSTIATTPRQRAIKQSSQTTSSNEDPASIEEAYQNHPSGPGVDTPTLPAAPSVVMTPPDPVLPPPLTQLELVLDWHPSPRHAALLIADALGLFAQHGLDVTMRPPADPDIPAKLVAASRVELALTDQVTLHQLVDEGKPLVRVATLVELPLTALVAREESGIDSALSLIDQRVGYSDQAGHDIILRAILDEEHLNLSHVDARDVHFSIISAMSEGRIDAIVAGARFSLPRQLADLGVATHVLPLEELGFPIHDGLVMVANVNHLASQRSAINRLVAAVQEATQWIVAHPDEAWQIMVKQQPTMDSAANAEAWPDIRRRLALRPGAVDVARYRRLEHYLWEHGLVDSLTPPETLARDPG</sequence>
<dbReference type="EMBL" id="FRCA01000009">
    <property type="protein sequence ID" value="SHM53671.1"/>
    <property type="molecule type" value="Genomic_DNA"/>
</dbReference>
<dbReference type="GO" id="GO:0009228">
    <property type="term" value="P:thiamine biosynthetic process"/>
    <property type="evidence" value="ECO:0007669"/>
    <property type="project" value="InterPro"/>
</dbReference>
<keyword evidence="2" id="KW-0732">Signal</keyword>
<gene>
    <name evidence="4" type="ORF">HCU01_25220</name>
    <name evidence="5" type="ORF">SAMN05660971_03213</name>
</gene>
<dbReference type="AlphaFoldDB" id="A0A1M7JL94"/>
<feature type="signal peptide" evidence="2">
    <location>
        <begin position="1"/>
        <end position="32"/>
    </location>
</feature>
<dbReference type="Proteomes" id="UP000321726">
    <property type="component" value="Unassembled WGS sequence"/>
</dbReference>
<dbReference type="InterPro" id="IPR015168">
    <property type="entry name" value="SsuA/THI5"/>
</dbReference>
<dbReference type="Gene3D" id="3.40.190.10">
    <property type="entry name" value="Periplasmic binding protein-like II"/>
    <property type="match status" value="2"/>
</dbReference>
<evidence type="ECO:0000313" key="4">
    <source>
        <dbReference type="EMBL" id="GEN24573.1"/>
    </source>
</evidence>
<dbReference type="Proteomes" id="UP000184123">
    <property type="component" value="Unassembled WGS sequence"/>
</dbReference>
<evidence type="ECO:0000313" key="7">
    <source>
        <dbReference type="Proteomes" id="UP000321726"/>
    </source>
</evidence>
<protein>
    <submittedName>
        <fullName evidence="5">Putative hydroxymethylpyrimidine transport system substrate-binding protein</fullName>
    </submittedName>
</protein>
<dbReference type="STRING" id="44933.SAMN05660971_03213"/>
<organism evidence="5 6">
    <name type="scientific">Halomonas cupida</name>
    <dbReference type="NCBI Taxonomy" id="44933"/>
    <lineage>
        <taxon>Bacteria</taxon>
        <taxon>Pseudomonadati</taxon>
        <taxon>Pseudomonadota</taxon>
        <taxon>Gammaproteobacteria</taxon>
        <taxon>Oceanospirillales</taxon>
        <taxon>Halomonadaceae</taxon>
        <taxon>Halomonas</taxon>
    </lineage>
</organism>
<feature type="compositionally biased region" description="Low complexity" evidence="1">
    <location>
        <begin position="42"/>
        <end position="69"/>
    </location>
</feature>
<dbReference type="OrthoDB" id="5348911at2"/>
<feature type="chain" id="PRO_5012613209" evidence="2">
    <location>
        <begin position="33"/>
        <end position="447"/>
    </location>
</feature>
<accession>A0A1M7JL94</accession>
<dbReference type="EMBL" id="BJXU01000094">
    <property type="protein sequence ID" value="GEN24573.1"/>
    <property type="molecule type" value="Genomic_DNA"/>
</dbReference>
<feature type="compositionally biased region" description="Polar residues" evidence="1">
    <location>
        <begin position="91"/>
        <end position="114"/>
    </location>
</feature>
<dbReference type="Pfam" id="PF09084">
    <property type="entry name" value="NMT1"/>
    <property type="match status" value="1"/>
</dbReference>
<evidence type="ECO:0000313" key="5">
    <source>
        <dbReference type="EMBL" id="SHM53671.1"/>
    </source>
</evidence>
<proteinExistence type="predicted"/>
<dbReference type="SUPFAM" id="SSF53850">
    <property type="entry name" value="Periplasmic binding protein-like II"/>
    <property type="match status" value="1"/>
</dbReference>
<keyword evidence="7" id="KW-1185">Reference proteome</keyword>
<feature type="domain" description="SsuA/THI5-like" evidence="3">
    <location>
        <begin position="168"/>
        <end position="381"/>
    </location>
</feature>
<feature type="region of interest" description="Disordered" evidence="1">
    <location>
        <begin position="36"/>
        <end position="138"/>
    </location>
</feature>
<dbReference type="InterPro" id="IPR027939">
    <property type="entry name" value="NMT1/THI5"/>
</dbReference>
<name>A0A1M7JL94_9GAMM</name>
<dbReference type="PANTHER" id="PTHR31528:SF3">
    <property type="entry name" value="THIAMINE BIOSYNTHESIS PROTEIN HI_0357-RELATED"/>
    <property type="match status" value="1"/>
</dbReference>
<dbReference type="RefSeq" id="WP_073436233.1">
    <property type="nucleotide sequence ID" value="NZ_BJXU01000094.1"/>
</dbReference>